<organism evidence="10 11">
    <name type="scientific">Candidatus Danuiimicrobium aquiferis</name>
    <dbReference type="NCBI Taxonomy" id="1801832"/>
    <lineage>
        <taxon>Bacteria</taxon>
        <taxon>Pseudomonadati</taxon>
        <taxon>Candidatus Omnitrophota</taxon>
        <taxon>Candidatus Danuiimicrobium</taxon>
    </lineage>
</organism>
<evidence type="ECO:0000256" key="2">
    <source>
        <dbReference type="ARBA" id="ARBA00022448"/>
    </source>
</evidence>
<dbReference type="InterPro" id="IPR038379">
    <property type="entry name" value="SecE_sf"/>
</dbReference>
<dbReference type="Proteomes" id="UP000178187">
    <property type="component" value="Unassembled WGS sequence"/>
</dbReference>
<keyword evidence="7 9" id="KW-0811">Translocation</keyword>
<dbReference type="GO" id="GO:0065002">
    <property type="term" value="P:intracellular protein transmembrane transport"/>
    <property type="evidence" value="ECO:0007669"/>
    <property type="project" value="UniProtKB-UniRule"/>
</dbReference>
<evidence type="ECO:0000256" key="9">
    <source>
        <dbReference type="HAMAP-Rule" id="MF_00422"/>
    </source>
</evidence>
<gene>
    <name evidence="9" type="primary">secE</name>
    <name evidence="10" type="ORF">A3G33_00650</name>
</gene>
<dbReference type="GO" id="GO:0005886">
    <property type="term" value="C:plasma membrane"/>
    <property type="evidence" value="ECO:0007669"/>
    <property type="project" value="UniProtKB-SubCell"/>
</dbReference>
<evidence type="ECO:0000313" key="10">
    <source>
        <dbReference type="EMBL" id="OGW96413.1"/>
    </source>
</evidence>
<dbReference type="GO" id="GO:0009306">
    <property type="term" value="P:protein secretion"/>
    <property type="evidence" value="ECO:0007669"/>
    <property type="project" value="UniProtKB-UniRule"/>
</dbReference>
<keyword evidence="6 9" id="KW-1133">Transmembrane helix</keyword>
<dbReference type="PANTHER" id="PTHR33910">
    <property type="entry name" value="PROTEIN TRANSLOCASE SUBUNIT SECE"/>
    <property type="match status" value="1"/>
</dbReference>
<accession>A0A1G1KTY3</accession>
<dbReference type="InterPro" id="IPR005807">
    <property type="entry name" value="SecE_bac"/>
</dbReference>
<proteinExistence type="inferred from homology"/>
<dbReference type="GO" id="GO:0043952">
    <property type="term" value="P:protein transport by the Sec complex"/>
    <property type="evidence" value="ECO:0007669"/>
    <property type="project" value="UniProtKB-UniRule"/>
</dbReference>
<dbReference type="EMBL" id="MHFR01000049">
    <property type="protein sequence ID" value="OGW96413.1"/>
    <property type="molecule type" value="Genomic_DNA"/>
</dbReference>
<evidence type="ECO:0000256" key="5">
    <source>
        <dbReference type="ARBA" id="ARBA00022927"/>
    </source>
</evidence>
<evidence type="ECO:0000256" key="4">
    <source>
        <dbReference type="ARBA" id="ARBA00022692"/>
    </source>
</evidence>
<comment type="caution">
    <text evidence="10">The sequence shown here is derived from an EMBL/GenBank/DDBJ whole genome shotgun (WGS) entry which is preliminary data.</text>
</comment>
<dbReference type="GO" id="GO:0008320">
    <property type="term" value="F:protein transmembrane transporter activity"/>
    <property type="evidence" value="ECO:0007669"/>
    <property type="project" value="UniProtKB-UniRule"/>
</dbReference>
<evidence type="ECO:0000256" key="6">
    <source>
        <dbReference type="ARBA" id="ARBA00022989"/>
    </source>
</evidence>
<keyword evidence="4 9" id="KW-0812">Transmembrane</keyword>
<evidence type="ECO:0000256" key="8">
    <source>
        <dbReference type="ARBA" id="ARBA00023136"/>
    </source>
</evidence>
<dbReference type="PROSITE" id="PS01067">
    <property type="entry name" value="SECE_SEC61G"/>
    <property type="match status" value="1"/>
</dbReference>
<dbReference type="Pfam" id="PF00584">
    <property type="entry name" value="SecE"/>
    <property type="match status" value="1"/>
</dbReference>
<comment type="subcellular location">
    <subcellularLocation>
        <location evidence="9">Cell membrane</location>
        <topology evidence="9">Single-pass membrane protein</topology>
    </subcellularLocation>
    <subcellularLocation>
        <location evidence="1">Membrane</location>
    </subcellularLocation>
</comment>
<protein>
    <recommendedName>
        <fullName evidence="9">Protein translocase subunit SecE</fullName>
    </recommendedName>
</protein>
<dbReference type="AlphaFoldDB" id="A0A1G1KTY3"/>
<name>A0A1G1KTY3_9BACT</name>
<sequence length="61" mass="6842">MFGKVGSFFGESRQELAKVNWPSREELLGSTGLVIVVTFLVAAFIFVIDFVLSYLMKVIIQ</sequence>
<comment type="subunit">
    <text evidence="9">Component of the Sec protein translocase complex. Heterotrimer consisting of SecY, SecE and SecG subunits. The heterotrimers can form oligomers, although 1 heterotrimer is thought to be able to translocate proteins. Interacts with the ribosome. Interacts with SecDF, and other proteins may be involved. Interacts with SecA.</text>
</comment>
<evidence type="ECO:0000256" key="7">
    <source>
        <dbReference type="ARBA" id="ARBA00023010"/>
    </source>
</evidence>
<keyword evidence="8 9" id="KW-0472">Membrane</keyword>
<dbReference type="HAMAP" id="MF_00422">
    <property type="entry name" value="SecE"/>
    <property type="match status" value="1"/>
</dbReference>
<dbReference type="GO" id="GO:0006605">
    <property type="term" value="P:protein targeting"/>
    <property type="evidence" value="ECO:0007669"/>
    <property type="project" value="UniProtKB-UniRule"/>
</dbReference>
<keyword evidence="2 9" id="KW-0813">Transport</keyword>
<reference evidence="10 11" key="1">
    <citation type="journal article" date="2016" name="Nat. Commun.">
        <title>Thousands of microbial genomes shed light on interconnected biogeochemical processes in an aquifer system.</title>
        <authorList>
            <person name="Anantharaman K."/>
            <person name="Brown C.T."/>
            <person name="Hug L.A."/>
            <person name="Sharon I."/>
            <person name="Castelle C.J."/>
            <person name="Probst A.J."/>
            <person name="Thomas B.C."/>
            <person name="Singh A."/>
            <person name="Wilkins M.J."/>
            <person name="Karaoz U."/>
            <person name="Brodie E.L."/>
            <person name="Williams K.H."/>
            <person name="Hubbard S.S."/>
            <person name="Banfield J.F."/>
        </authorList>
    </citation>
    <scope>NUCLEOTIDE SEQUENCE [LARGE SCALE GENOMIC DNA]</scope>
</reference>
<evidence type="ECO:0000313" key="11">
    <source>
        <dbReference type="Proteomes" id="UP000178187"/>
    </source>
</evidence>
<evidence type="ECO:0000256" key="3">
    <source>
        <dbReference type="ARBA" id="ARBA00022475"/>
    </source>
</evidence>
<dbReference type="Gene3D" id="1.20.5.1030">
    <property type="entry name" value="Preprotein translocase secy subunit"/>
    <property type="match status" value="1"/>
</dbReference>
<dbReference type="PANTHER" id="PTHR33910:SF1">
    <property type="entry name" value="PROTEIN TRANSLOCASE SUBUNIT SECE"/>
    <property type="match status" value="1"/>
</dbReference>
<dbReference type="InterPro" id="IPR001901">
    <property type="entry name" value="Translocase_SecE/Sec61-g"/>
</dbReference>
<keyword evidence="5 9" id="KW-0653">Protein transport</keyword>
<comment type="similarity">
    <text evidence="9">Belongs to the SecE/SEC61-gamma family.</text>
</comment>
<keyword evidence="3 9" id="KW-1003">Cell membrane</keyword>
<evidence type="ECO:0000256" key="1">
    <source>
        <dbReference type="ARBA" id="ARBA00004370"/>
    </source>
</evidence>
<dbReference type="NCBIfam" id="TIGR00964">
    <property type="entry name" value="secE_bact"/>
    <property type="match status" value="1"/>
</dbReference>
<comment type="function">
    <text evidence="9">Essential subunit of the Sec protein translocation channel SecYEG. Clamps together the 2 halves of SecY. May contact the channel plug during translocation.</text>
</comment>
<feature type="transmembrane region" description="Helical" evidence="9">
    <location>
        <begin position="32"/>
        <end position="55"/>
    </location>
</feature>